<feature type="compositionally biased region" description="Polar residues" evidence="1">
    <location>
        <begin position="470"/>
        <end position="482"/>
    </location>
</feature>
<organism evidence="3 4">
    <name type="scientific">Collybiopsis confluens</name>
    <dbReference type="NCBI Taxonomy" id="2823264"/>
    <lineage>
        <taxon>Eukaryota</taxon>
        <taxon>Fungi</taxon>
        <taxon>Dikarya</taxon>
        <taxon>Basidiomycota</taxon>
        <taxon>Agaricomycotina</taxon>
        <taxon>Agaricomycetes</taxon>
        <taxon>Agaricomycetidae</taxon>
        <taxon>Agaricales</taxon>
        <taxon>Marasmiineae</taxon>
        <taxon>Omphalotaceae</taxon>
        <taxon>Collybiopsis</taxon>
    </lineage>
</organism>
<evidence type="ECO:0000256" key="1">
    <source>
        <dbReference type="SAM" id="MobiDB-lite"/>
    </source>
</evidence>
<feature type="transmembrane region" description="Helical" evidence="2">
    <location>
        <begin position="132"/>
        <end position="151"/>
    </location>
</feature>
<accession>A0A8H5M7E7</accession>
<feature type="transmembrane region" description="Helical" evidence="2">
    <location>
        <begin position="62"/>
        <end position="84"/>
    </location>
</feature>
<feature type="region of interest" description="Disordered" evidence="1">
    <location>
        <begin position="982"/>
        <end position="1037"/>
    </location>
</feature>
<feature type="region of interest" description="Disordered" evidence="1">
    <location>
        <begin position="467"/>
        <end position="490"/>
    </location>
</feature>
<sequence>MTFALSASYALFFLLPIIIILYIFQHRFTLHTKIVLAIVPFGLLGVAEGVLGVLGAVHEVEIVSATLDGLSGLTANALLFVIIYQSNRSHRIPIVPIANLAVYTLTLLVFVLCGTVFSLLPDIRESLSILGPLFYLLFSTAALPLLVYTYLSKPSLSTSIPAEDEIPIPVEVVPETPTTPRKFQSALDVPLYPPSFPHLPSSHRTSSTSVYPDTYTTSGSKKCASLDLSARVHSLQLKTTHNTNAKRLNNRPATEPIASTEKKIRPRPAPLDLSLQINAGTGSRRTLVLRPDASMRLPPSYHAIHQPRVLKKSSIRDLISGKLTLAQHRVWSFLLGAQIMAVLSESLRICGQVALAGSEQSIHDSFTRDSIAQGIIAVEVLANLFFVAQVACVMGALTCTFNNTASEMVIIESRFISIAYRHFDSSRSVISDQTYCTFAAIDQSSKVLLPTSSNHLNHIALHGTYASAPPTASTSRTDSFSRSMPPPKFNQQLDREYESLDQLNRDLRDLSETLDRRATSLQALDLALPLAPDESEYGLERITLPDRTKKVPTVPGRGDDLSDQVYYPPLPASVHDATDGFCRGSAPDRPKLHSDSFTPPPSIARVAEASEASSASQSISTIVFPMPTSTPSEEVQVLDSKELRYIMNSAIPAGKQVQQSSPTKSRHSAHSFGARSSRNGNTKHGRVSSIPSFSSFSSSVVKSRLRSFSLTGKGGRRSLSTASASVMDCSSGRLVREEGVSLSRSSSFCSPRPKRRALPTRDGEVDRALTTLRLADQGIKVEKVAIMDTRYSASRNHPEALFSDDRTRSSLPFASYTSGCVTPIIPSSDSEHADTHNNVPQSSVDARLPPLRPSRSSTFHIFPNFDALAGLGTFGAKLSRGLNGNRSPTPTRMTSLEAGVVGLRSPTPSRMAGIMATVSGRGTSPSPMSLDIFGSKGPGREERQDIGDGFSARGDYRKGWKCVDIEEDPSFISTIELSELRTPTKSRPSKIPRFMKTQTPGTPGSSNSDTGTEATADLRTPPTPFTPTTPNSPLHKFDRSPKPCFEAAHIPRSRSALALSSNHATVSSPPISFNNSPFISKKNRFGGPLEVYDDPFAGPELGAIVRESQVNLLREEGSDERPVYNQLQTATRMSAWGNLTLPVPKEKRNPGVGLRRAMSEWDVGKSAAERASTTTSKNLTSKNDNRNAANSGGGRGSVSLVPVEEALLAQRLLRKLNKRAEAPKSKQKPLSGTTSPHPPEHDGHRIDIQVNSSDLVSENPPRTSRSFLLNLAKGKFLGYGWSS</sequence>
<feature type="region of interest" description="Disordered" evidence="1">
    <location>
        <begin position="583"/>
        <end position="602"/>
    </location>
</feature>
<feature type="transmembrane region" description="Helical" evidence="2">
    <location>
        <begin position="6"/>
        <end position="24"/>
    </location>
</feature>
<comment type="caution">
    <text evidence="3">The sequence shown here is derived from an EMBL/GenBank/DDBJ whole genome shotgun (WGS) entry which is preliminary data.</text>
</comment>
<protein>
    <submittedName>
        <fullName evidence="3">Uncharacterized protein</fullName>
    </submittedName>
</protein>
<keyword evidence="2" id="KW-1133">Transmembrane helix</keyword>
<feature type="compositionally biased region" description="Low complexity" evidence="1">
    <location>
        <begin position="1172"/>
        <end position="1190"/>
    </location>
</feature>
<feature type="transmembrane region" description="Helical" evidence="2">
    <location>
        <begin position="375"/>
        <end position="397"/>
    </location>
</feature>
<feature type="transmembrane region" description="Helical" evidence="2">
    <location>
        <begin position="96"/>
        <end position="120"/>
    </location>
</feature>
<gene>
    <name evidence="3" type="ORF">D9757_006106</name>
</gene>
<feature type="region of interest" description="Disordered" evidence="1">
    <location>
        <begin position="826"/>
        <end position="849"/>
    </location>
</feature>
<feature type="transmembrane region" description="Helical" evidence="2">
    <location>
        <begin position="36"/>
        <end position="56"/>
    </location>
</feature>
<keyword evidence="2" id="KW-0472">Membrane</keyword>
<evidence type="ECO:0000256" key="2">
    <source>
        <dbReference type="SAM" id="Phobius"/>
    </source>
</evidence>
<dbReference type="OrthoDB" id="2964094at2759"/>
<keyword evidence="2" id="KW-0812">Transmembrane</keyword>
<evidence type="ECO:0000313" key="3">
    <source>
        <dbReference type="EMBL" id="KAF5383424.1"/>
    </source>
</evidence>
<name>A0A8H5M7E7_9AGAR</name>
<feature type="compositionally biased region" description="Polar residues" evidence="1">
    <location>
        <begin position="996"/>
        <end position="1013"/>
    </location>
</feature>
<feature type="region of interest" description="Disordered" evidence="1">
    <location>
        <begin position="1142"/>
        <end position="1198"/>
    </location>
</feature>
<evidence type="ECO:0000313" key="4">
    <source>
        <dbReference type="Proteomes" id="UP000518752"/>
    </source>
</evidence>
<dbReference type="Proteomes" id="UP000518752">
    <property type="component" value="Unassembled WGS sequence"/>
</dbReference>
<dbReference type="EMBL" id="JAACJN010000047">
    <property type="protein sequence ID" value="KAF5383424.1"/>
    <property type="molecule type" value="Genomic_DNA"/>
</dbReference>
<proteinExistence type="predicted"/>
<feature type="region of interest" description="Disordered" evidence="1">
    <location>
        <begin position="652"/>
        <end position="689"/>
    </location>
</feature>
<reference evidence="3 4" key="1">
    <citation type="journal article" date="2020" name="ISME J.">
        <title>Uncovering the hidden diversity of litter-decomposition mechanisms in mushroom-forming fungi.</title>
        <authorList>
            <person name="Floudas D."/>
            <person name="Bentzer J."/>
            <person name="Ahren D."/>
            <person name="Johansson T."/>
            <person name="Persson P."/>
            <person name="Tunlid A."/>
        </authorList>
    </citation>
    <scope>NUCLEOTIDE SEQUENCE [LARGE SCALE GENOMIC DNA]</scope>
    <source>
        <strain evidence="3 4">CBS 406.79</strain>
    </source>
</reference>
<feature type="region of interest" description="Disordered" evidence="1">
    <location>
        <begin position="1219"/>
        <end position="1245"/>
    </location>
</feature>
<keyword evidence="4" id="KW-1185">Reference proteome</keyword>